<proteinExistence type="predicted"/>
<dbReference type="InterPro" id="IPR058031">
    <property type="entry name" value="AAA_lid_NorR"/>
</dbReference>
<dbReference type="HOGENOM" id="CLU_000445_8_12_4"/>
<feature type="domain" description="Sigma-54 factor interaction" evidence="6">
    <location>
        <begin position="350"/>
        <end position="580"/>
    </location>
</feature>
<protein>
    <submittedName>
        <fullName evidence="7">Sigma54 specific transcriptional regulator</fullName>
        <ecNumber evidence="7">6.4.1.6</ecNumber>
    </submittedName>
</protein>
<dbReference type="InterPro" id="IPR003593">
    <property type="entry name" value="AAA+_ATPase"/>
</dbReference>
<evidence type="ECO:0000256" key="2">
    <source>
        <dbReference type="ARBA" id="ARBA00022840"/>
    </source>
</evidence>
<evidence type="ECO:0000256" key="5">
    <source>
        <dbReference type="ARBA" id="ARBA00023163"/>
    </source>
</evidence>
<dbReference type="SMART" id="SM00382">
    <property type="entry name" value="AAA"/>
    <property type="match status" value="1"/>
</dbReference>
<dbReference type="SUPFAM" id="SSF55781">
    <property type="entry name" value="GAF domain-like"/>
    <property type="match status" value="1"/>
</dbReference>
<dbReference type="SUPFAM" id="SSF46689">
    <property type="entry name" value="Homeodomain-like"/>
    <property type="match status" value="1"/>
</dbReference>
<dbReference type="Gene3D" id="1.10.8.60">
    <property type="match status" value="1"/>
</dbReference>
<dbReference type="GO" id="GO:0018710">
    <property type="term" value="F:acetone carboxylase activity"/>
    <property type="evidence" value="ECO:0007669"/>
    <property type="project" value="UniProtKB-EC"/>
</dbReference>
<evidence type="ECO:0000313" key="8">
    <source>
        <dbReference type="Proteomes" id="UP000002429"/>
    </source>
</evidence>
<dbReference type="RefSeq" id="WP_011518599.1">
    <property type="nucleotide sequence ID" value="NC_007974.2"/>
</dbReference>
<evidence type="ECO:0000256" key="1">
    <source>
        <dbReference type="ARBA" id="ARBA00022741"/>
    </source>
</evidence>
<gene>
    <name evidence="7" type="primary">acxR</name>
    <name evidence="7" type="ordered locus">Rmet_4104</name>
</gene>
<dbReference type="InterPro" id="IPR009057">
    <property type="entry name" value="Homeodomain-like_sf"/>
</dbReference>
<keyword evidence="4" id="KW-0238">DNA-binding</keyword>
<dbReference type="EC" id="6.4.1.6" evidence="7"/>
<dbReference type="InterPro" id="IPR002078">
    <property type="entry name" value="Sigma_54_int"/>
</dbReference>
<dbReference type="FunFam" id="3.40.50.300:FF:000006">
    <property type="entry name" value="DNA-binding transcriptional regulator NtrC"/>
    <property type="match status" value="1"/>
</dbReference>
<dbReference type="eggNOG" id="COG3284">
    <property type="taxonomic scope" value="Bacteria"/>
</dbReference>
<dbReference type="InterPro" id="IPR025662">
    <property type="entry name" value="Sigma_54_int_dom_ATP-bd_1"/>
</dbReference>
<dbReference type="InterPro" id="IPR029016">
    <property type="entry name" value="GAF-like_dom_sf"/>
</dbReference>
<dbReference type="Pfam" id="PF25601">
    <property type="entry name" value="AAA_lid_14"/>
    <property type="match status" value="1"/>
</dbReference>
<dbReference type="PROSITE" id="PS50045">
    <property type="entry name" value="SIGMA54_INTERACT_4"/>
    <property type="match status" value="1"/>
</dbReference>
<accession>Q1LFV5</accession>
<keyword evidence="5" id="KW-0804">Transcription</keyword>
<dbReference type="InterPro" id="IPR025943">
    <property type="entry name" value="Sigma_54_int_dom_ATP-bd_2"/>
</dbReference>
<evidence type="ECO:0000259" key="6">
    <source>
        <dbReference type="PROSITE" id="PS50045"/>
    </source>
</evidence>
<dbReference type="InterPro" id="IPR027417">
    <property type="entry name" value="P-loop_NTPase"/>
</dbReference>
<geneLocation type="plasmid" evidence="7 8">
    <name>megaplasmid</name>
</geneLocation>
<dbReference type="CDD" id="cd00009">
    <property type="entry name" value="AAA"/>
    <property type="match status" value="1"/>
</dbReference>
<dbReference type="Gene3D" id="1.10.10.60">
    <property type="entry name" value="Homeodomain-like"/>
    <property type="match status" value="1"/>
</dbReference>
<dbReference type="Gene3D" id="3.40.50.300">
    <property type="entry name" value="P-loop containing nucleotide triphosphate hydrolases"/>
    <property type="match status" value="1"/>
</dbReference>
<keyword evidence="3" id="KW-0805">Transcription regulation</keyword>
<dbReference type="GO" id="GO:0006355">
    <property type="term" value="P:regulation of DNA-templated transcription"/>
    <property type="evidence" value="ECO:0007669"/>
    <property type="project" value="InterPro"/>
</dbReference>
<dbReference type="Pfam" id="PF02954">
    <property type="entry name" value="HTH_8"/>
    <property type="match status" value="1"/>
</dbReference>
<dbReference type="PROSITE" id="PS00688">
    <property type="entry name" value="SIGMA54_INTERACT_3"/>
    <property type="match status" value="1"/>
</dbReference>
<dbReference type="PANTHER" id="PTHR32071">
    <property type="entry name" value="TRANSCRIPTIONAL REGULATORY PROTEIN"/>
    <property type="match status" value="1"/>
</dbReference>
<organism evidence="7 8">
    <name type="scientific">Cupriavidus metallidurans (strain ATCC 43123 / DSM 2839 / NBRC 102507 / CH34)</name>
    <name type="common">Ralstonia metallidurans</name>
    <dbReference type="NCBI Taxonomy" id="266264"/>
    <lineage>
        <taxon>Bacteria</taxon>
        <taxon>Pseudomonadati</taxon>
        <taxon>Pseudomonadota</taxon>
        <taxon>Betaproteobacteria</taxon>
        <taxon>Burkholderiales</taxon>
        <taxon>Burkholderiaceae</taxon>
        <taxon>Cupriavidus</taxon>
    </lineage>
</organism>
<dbReference type="SUPFAM" id="SSF52540">
    <property type="entry name" value="P-loop containing nucleoside triphosphate hydrolases"/>
    <property type="match status" value="1"/>
</dbReference>
<keyword evidence="7" id="KW-0436">Ligase</keyword>
<dbReference type="EMBL" id="CP000353">
    <property type="protein sequence ID" value="ABF10971.1"/>
    <property type="molecule type" value="Genomic_DNA"/>
</dbReference>
<dbReference type="PANTHER" id="PTHR32071:SF81">
    <property type="entry name" value="PROPIONATE CATABOLISM OPERON REGULATORY PROTEIN"/>
    <property type="match status" value="1"/>
</dbReference>
<sequence length="661" mass="72024">MPFTHYGTLVPRISDEPVVASAWERFLRDHPHHPHEGDGVRRVVLASWQRCRSEAVDPTLHSAPGAADDRLRQLRTQNRDLCDAAGPALEGLRDILRECGTLIMLSDTDGTILQLNGSTRVRSVGEEVNLAMGGCWSEEVIGTNAIGTAIATVAPVQIHASEHFCWDVKRWTCAAAPILDPFGRHLLGVVDVSGVKESFHGHTLGLVVAAARQIESELARRDMAMHERLLARSIDDFVRYASDCVVLADFRGRVVRINGRAQAARDAHGVCFALETGNAIPGLDLTLPEVDQIHQRPGWLRPEWLHTVKDREGLLGTMLVIPLAARPGRTSISLPATPTAVTTDDAFTEIIGESEILAATKARARRIASLDLPVLLVGETGAGKELFARALHRSGKRPDGPFVAVNCGALTRELLASELFGYAEGAFTGARRGGHPGKFEQAAGGTLFLDEIGEMPLDMQPHLLRVLQDGVVVRLGDTRERQVSVRLVAATNRDLQKEIAAGRFREDLYHRLCAVSLQLPALRDRPGDIESIVDHLNHKLARKYGCAPKQIEPSVYQTLVRYRWPGNIRELQNVFEVMFALGENNGIDVSMLSSLVESGPAGDAMAPAPMPMSAASGRLDDLERQAIRAAINDARGNLSKAARTLGISRSTLYVKLAALRT</sequence>
<evidence type="ECO:0000256" key="4">
    <source>
        <dbReference type="ARBA" id="ARBA00023125"/>
    </source>
</evidence>
<dbReference type="PRINTS" id="PR01590">
    <property type="entry name" value="HTHFIS"/>
</dbReference>
<dbReference type="InterPro" id="IPR003018">
    <property type="entry name" value="GAF"/>
</dbReference>
<reference evidence="8" key="1">
    <citation type="journal article" date="2010" name="PLoS ONE">
        <title>The complete genome sequence of Cupriavidus metallidurans strain CH34, a master survivalist in harsh and anthropogenic environments.</title>
        <authorList>
            <person name="Janssen P.J."/>
            <person name="Van Houdt R."/>
            <person name="Moors H."/>
            <person name="Monsieurs P."/>
            <person name="Morin N."/>
            <person name="Michaux A."/>
            <person name="Benotmane M.A."/>
            <person name="Leys N."/>
            <person name="Vallaeys T."/>
            <person name="Lapidus A."/>
            <person name="Monchy S."/>
            <person name="Medigue C."/>
            <person name="Taghavi S."/>
            <person name="McCorkle S."/>
            <person name="Dunn J."/>
            <person name="van der Lelie D."/>
            <person name="Mergeay M."/>
        </authorList>
    </citation>
    <scope>NUCLEOTIDE SEQUENCE [LARGE SCALE GENOMIC DNA]</scope>
    <source>
        <strain evidence="8">ATCC 43123 / DSM 2839 / NBRC 102507 / CH34</strain>
    </source>
</reference>
<keyword evidence="7" id="KW-0614">Plasmid</keyword>
<dbReference type="Gene3D" id="3.30.450.40">
    <property type="match status" value="1"/>
</dbReference>
<dbReference type="Pfam" id="PF00158">
    <property type="entry name" value="Sigma54_activat"/>
    <property type="match status" value="1"/>
</dbReference>
<dbReference type="GO" id="GO:0043565">
    <property type="term" value="F:sequence-specific DNA binding"/>
    <property type="evidence" value="ECO:0007669"/>
    <property type="project" value="InterPro"/>
</dbReference>
<dbReference type="PROSITE" id="PS00675">
    <property type="entry name" value="SIGMA54_INTERACT_1"/>
    <property type="match status" value="1"/>
</dbReference>
<dbReference type="Proteomes" id="UP000002429">
    <property type="component" value="Plasmid megaplasmid"/>
</dbReference>
<dbReference type="Pfam" id="PF01590">
    <property type="entry name" value="GAF"/>
    <property type="match status" value="1"/>
</dbReference>
<dbReference type="KEGG" id="rme:Rmet_4104"/>
<keyword evidence="2" id="KW-0067">ATP-binding</keyword>
<dbReference type="InterPro" id="IPR025944">
    <property type="entry name" value="Sigma_54_int_dom_CS"/>
</dbReference>
<evidence type="ECO:0000313" key="7">
    <source>
        <dbReference type="EMBL" id="ABF10971.1"/>
    </source>
</evidence>
<dbReference type="PROSITE" id="PS00676">
    <property type="entry name" value="SIGMA54_INTERACT_2"/>
    <property type="match status" value="1"/>
</dbReference>
<keyword evidence="1" id="KW-0547">Nucleotide-binding</keyword>
<keyword evidence="8" id="KW-1185">Reference proteome</keyword>
<name>Q1LFV5_CUPMC</name>
<dbReference type="AlphaFoldDB" id="Q1LFV5"/>
<dbReference type="InterPro" id="IPR002197">
    <property type="entry name" value="HTH_Fis"/>
</dbReference>
<dbReference type="GO" id="GO:0005524">
    <property type="term" value="F:ATP binding"/>
    <property type="evidence" value="ECO:0007669"/>
    <property type="project" value="UniProtKB-KW"/>
</dbReference>
<evidence type="ECO:0000256" key="3">
    <source>
        <dbReference type="ARBA" id="ARBA00023015"/>
    </source>
</evidence>